<keyword evidence="3" id="KW-0238">DNA-binding</keyword>
<evidence type="ECO:0000313" key="6">
    <source>
        <dbReference type="EMBL" id="CAG2127361.1"/>
    </source>
</evidence>
<dbReference type="InterPro" id="IPR050176">
    <property type="entry name" value="LTTR"/>
</dbReference>
<dbReference type="InterPro" id="IPR036390">
    <property type="entry name" value="WH_DNA-bd_sf"/>
</dbReference>
<dbReference type="RefSeq" id="WP_211945453.1">
    <property type="nucleotide sequence ID" value="NZ_CAJPUY010000001.1"/>
</dbReference>
<dbReference type="PANTHER" id="PTHR30579:SF3">
    <property type="entry name" value="TRANSCRIPTIONAL REGULATORY PROTEIN"/>
    <property type="match status" value="1"/>
</dbReference>
<dbReference type="Proteomes" id="UP000672934">
    <property type="component" value="Unassembled WGS sequence"/>
</dbReference>
<evidence type="ECO:0000256" key="4">
    <source>
        <dbReference type="ARBA" id="ARBA00023163"/>
    </source>
</evidence>
<dbReference type="SUPFAM" id="SSF53850">
    <property type="entry name" value="Periplasmic binding protein-like II"/>
    <property type="match status" value="1"/>
</dbReference>
<proteinExistence type="inferred from homology"/>
<dbReference type="Gene3D" id="3.40.190.10">
    <property type="entry name" value="Periplasmic binding protein-like II"/>
    <property type="match status" value="2"/>
</dbReference>
<dbReference type="InterPro" id="IPR036388">
    <property type="entry name" value="WH-like_DNA-bd_sf"/>
</dbReference>
<feature type="domain" description="HTH lysR-type" evidence="5">
    <location>
        <begin position="6"/>
        <end position="63"/>
    </location>
</feature>
<dbReference type="EMBL" id="CAJPUY010000001">
    <property type="protein sequence ID" value="CAG2127361.1"/>
    <property type="molecule type" value="Genomic_DNA"/>
</dbReference>
<dbReference type="SUPFAM" id="SSF46785">
    <property type="entry name" value="Winged helix' DNA-binding domain"/>
    <property type="match status" value="1"/>
</dbReference>
<protein>
    <submittedName>
        <fullName evidence="6">HTH-type transcriptional regulator DmlR</fullName>
    </submittedName>
</protein>
<dbReference type="InterPro" id="IPR005119">
    <property type="entry name" value="LysR_subst-bd"/>
</dbReference>
<dbReference type="PANTHER" id="PTHR30579">
    <property type="entry name" value="TRANSCRIPTIONAL REGULATOR"/>
    <property type="match status" value="1"/>
</dbReference>
<organism evidence="6 7">
    <name type="scientific">Cupriavidus yeoncheonensis</name>
    <dbReference type="NCBI Taxonomy" id="1462994"/>
    <lineage>
        <taxon>Bacteria</taxon>
        <taxon>Pseudomonadati</taxon>
        <taxon>Pseudomonadota</taxon>
        <taxon>Betaproteobacteria</taxon>
        <taxon>Burkholderiales</taxon>
        <taxon>Burkholderiaceae</taxon>
        <taxon>Cupriavidus</taxon>
    </lineage>
</organism>
<accession>A0A916INE9</accession>
<keyword evidence="7" id="KW-1185">Reference proteome</keyword>
<dbReference type="AlphaFoldDB" id="A0A916INE9"/>
<dbReference type="Gene3D" id="1.10.10.10">
    <property type="entry name" value="Winged helix-like DNA-binding domain superfamily/Winged helix DNA-binding domain"/>
    <property type="match status" value="1"/>
</dbReference>
<dbReference type="GO" id="GO:0003700">
    <property type="term" value="F:DNA-binding transcription factor activity"/>
    <property type="evidence" value="ECO:0007669"/>
    <property type="project" value="InterPro"/>
</dbReference>
<evidence type="ECO:0000256" key="2">
    <source>
        <dbReference type="ARBA" id="ARBA00023015"/>
    </source>
</evidence>
<reference evidence="6" key="1">
    <citation type="submission" date="2021-03" db="EMBL/GenBank/DDBJ databases">
        <authorList>
            <person name="Peeters C."/>
        </authorList>
    </citation>
    <scope>NUCLEOTIDE SEQUENCE</scope>
    <source>
        <strain evidence="6">LMG 31506</strain>
    </source>
</reference>
<comment type="caution">
    <text evidence="6">The sequence shown here is derived from an EMBL/GenBank/DDBJ whole genome shotgun (WGS) entry which is preliminary data.</text>
</comment>
<dbReference type="GO" id="GO:0003677">
    <property type="term" value="F:DNA binding"/>
    <property type="evidence" value="ECO:0007669"/>
    <property type="project" value="UniProtKB-KW"/>
</dbReference>
<comment type="similarity">
    <text evidence="1">Belongs to the LysR transcriptional regulatory family.</text>
</comment>
<dbReference type="PROSITE" id="PS50931">
    <property type="entry name" value="HTH_LYSR"/>
    <property type="match status" value="1"/>
</dbReference>
<keyword evidence="2" id="KW-0805">Transcription regulation</keyword>
<evidence type="ECO:0000259" key="5">
    <source>
        <dbReference type="PROSITE" id="PS50931"/>
    </source>
</evidence>
<keyword evidence="4" id="KW-0804">Transcription</keyword>
<name>A0A916INE9_9BURK</name>
<dbReference type="Pfam" id="PF03466">
    <property type="entry name" value="LysR_substrate"/>
    <property type="match status" value="1"/>
</dbReference>
<gene>
    <name evidence="6" type="primary">dmlR_4</name>
    <name evidence="6" type="ORF">LMG31506_00460</name>
</gene>
<dbReference type="Pfam" id="PF00126">
    <property type="entry name" value="HTH_1"/>
    <property type="match status" value="1"/>
</dbReference>
<evidence type="ECO:0000256" key="3">
    <source>
        <dbReference type="ARBA" id="ARBA00023125"/>
    </source>
</evidence>
<sequence length="281" mass="30862">MQKRTVSWDDLLTLSTLIRAGSYSACARELDITHATAIRRIRRLENALGKPVATRAEGAFELTSAGRNALTAARQMEQSADRLMRQLEGTGSGTSGVVRVAATAALGSHFLIPRLPGLYAANPDIVVRLELDDRRASLARRHAHLAVRLARPQEDDIVAQRVGTVQFGLYGSATIPMDDSTPLCALLDEGYGIPEATWPHGAKRRIAFHSNNLLAVREAVRAGLGTALLPHYVAHDDAGLRLLREVPEVMREIWLAYPTEFRGASRFRPVIEWLADTLSRC</sequence>
<evidence type="ECO:0000256" key="1">
    <source>
        <dbReference type="ARBA" id="ARBA00009437"/>
    </source>
</evidence>
<evidence type="ECO:0000313" key="7">
    <source>
        <dbReference type="Proteomes" id="UP000672934"/>
    </source>
</evidence>
<dbReference type="InterPro" id="IPR000847">
    <property type="entry name" value="LysR_HTH_N"/>
</dbReference>